<reference evidence="10 11" key="1">
    <citation type="submission" date="2014-03" db="EMBL/GenBank/DDBJ databases">
        <title>Genome sequence of Bordetella bronchiseptica.</title>
        <authorList>
            <person name="Harvill E."/>
            <person name="Goodfield L.L."/>
            <person name="Ivanov Y.V."/>
            <person name="Meyer J.A."/>
            <person name="Muse S.J."/>
            <person name="Jacobs N."/>
            <person name="Bendor L."/>
            <person name="Smallridge W.E."/>
            <person name="Brinkac L.M."/>
            <person name="Sanka R."/>
            <person name="Kim M."/>
            <person name="Losada L."/>
        </authorList>
    </citation>
    <scope>NUCLEOTIDE SEQUENCE [LARGE SCALE GENOMIC DNA]</scope>
    <source>
        <strain evidence="10 11">00-P-2796</strain>
    </source>
</reference>
<comment type="subcellular location">
    <subcellularLocation>
        <location evidence="1">Cell membrane</location>
        <topology evidence="1">Peripheral membrane protein</topology>
    </subcellularLocation>
</comment>
<evidence type="ECO:0000313" key="11">
    <source>
        <dbReference type="Proteomes" id="UP000025756"/>
    </source>
</evidence>
<dbReference type="InterPro" id="IPR017871">
    <property type="entry name" value="ABC_transporter-like_CS"/>
</dbReference>
<evidence type="ECO:0000256" key="7">
    <source>
        <dbReference type="ARBA" id="ARBA00022970"/>
    </source>
</evidence>
<comment type="similarity">
    <text evidence="2">Belongs to the ABC transporter superfamily.</text>
</comment>
<dbReference type="InterPro" id="IPR003439">
    <property type="entry name" value="ABC_transporter-like_ATP-bd"/>
</dbReference>
<dbReference type="SMART" id="SM00382">
    <property type="entry name" value="AAA"/>
    <property type="match status" value="1"/>
</dbReference>
<keyword evidence="8" id="KW-0472">Membrane</keyword>
<keyword evidence="7" id="KW-0029">Amino-acid transport</keyword>
<dbReference type="Proteomes" id="UP000025756">
    <property type="component" value="Unassembled WGS sequence"/>
</dbReference>
<evidence type="ECO:0000256" key="3">
    <source>
        <dbReference type="ARBA" id="ARBA00022448"/>
    </source>
</evidence>
<dbReference type="EMBL" id="JGWH01000175">
    <property type="protein sequence ID" value="KCV30605.1"/>
    <property type="molecule type" value="Genomic_DNA"/>
</dbReference>
<dbReference type="PROSITE" id="PS00211">
    <property type="entry name" value="ABC_TRANSPORTER_1"/>
    <property type="match status" value="1"/>
</dbReference>
<keyword evidence="4" id="KW-1003">Cell membrane</keyword>
<dbReference type="PANTHER" id="PTHR43166:SF9">
    <property type="entry name" value="GLUTAMATE_ASPARTATE IMPORT ATP-BINDING PROTEIN GLTL"/>
    <property type="match status" value="1"/>
</dbReference>
<keyword evidence="6 10" id="KW-0067">ATP-binding</keyword>
<evidence type="ECO:0000256" key="6">
    <source>
        <dbReference type="ARBA" id="ARBA00022840"/>
    </source>
</evidence>
<keyword evidence="3" id="KW-0813">Transport</keyword>
<feature type="domain" description="ABC transporter" evidence="9">
    <location>
        <begin position="13"/>
        <end position="256"/>
    </location>
</feature>
<dbReference type="PROSITE" id="PS50893">
    <property type="entry name" value="ABC_TRANSPORTER_2"/>
    <property type="match status" value="1"/>
</dbReference>
<evidence type="ECO:0000256" key="5">
    <source>
        <dbReference type="ARBA" id="ARBA00022741"/>
    </source>
</evidence>
<keyword evidence="11" id="KW-1185">Reference proteome</keyword>
<dbReference type="GO" id="GO:0005524">
    <property type="term" value="F:ATP binding"/>
    <property type="evidence" value="ECO:0007669"/>
    <property type="project" value="UniProtKB-KW"/>
</dbReference>
<dbReference type="InterPro" id="IPR030679">
    <property type="entry name" value="ABC_ATPase_HisP-typ"/>
</dbReference>
<evidence type="ECO:0000256" key="2">
    <source>
        <dbReference type="ARBA" id="ARBA00005417"/>
    </source>
</evidence>
<dbReference type="InterPro" id="IPR003593">
    <property type="entry name" value="AAA+_ATPase"/>
</dbReference>
<protein>
    <submittedName>
        <fullName evidence="10">Arginine ABC transporter, ATP-binding protein ArtM</fullName>
    </submittedName>
</protein>
<evidence type="ECO:0000256" key="4">
    <source>
        <dbReference type="ARBA" id="ARBA00022475"/>
    </source>
</evidence>
<dbReference type="Pfam" id="PF00005">
    <property type="entry name" value="ABC_tran"/>
    <property type="match status" value="1"/>
</dbReference>
<dbReference type="InterPro" id="IPR027417">
    <property type="entry name" value="P-loop_NTPase"/>
</dbReference>
<evidence type="ECO:0000256" key="1">
    <source>
        <dbReference type="ARBA" id="ARBA00004202"/>
    </source>
</evidence>
<name>A0ABR4R6X9_BORBO</name>
<evidence type="ECO:0000313" key="10">
    <source>
        <dbReference type="EMBL" id="KCV30605.1"/>
    </source>
</evidence>
<evidence type="ECO:0000256" key="8">
    <source>
        <dbReference type="ARBA" id="ARBA00023136"/>
    </source>
</evidence>
<gene>
    <name evidence="10" type="primary">artM</name>
    <name evidence="10" type="ORF">L490_0440</name>
</gene>
<dbReference type="InterPro" id="IPR050086">
    <property type="entry name" value="MetN_ABC_transporter-like"/>
</dbReference>
<accession>A0ABR4R6X9</accession>
<evidence type="ECO:0000259" key="9">
    <source>
        <dbReference type="PROSITE" id="PS50893"/>
    </source>
</evidence>
<keyword evidence="5" id="KW-0547">Nucleotide-binding</keyword>
<organism evidence="10 11">
    <name type="scientific">Bordetella bronchiseptica 00-P-2796</name>
    <dbReference type="NCBI Taxonomy" id="1331199"/>
    <lineage>
        <taxon>Bacteria</taxon>
        <taxon>Pseudomonadati</taxon>
        <taxon>Pseudomonadota</taxon>
        <taxon>Betaproteobacteria</taxon>
        <taxon>Burkholderiales</taxon>
        <taxon>Alcaligenaceae</taxon>
        <taxon>Bordetella</taxon>
    </lineage>
</organism>
<comment type="caution">
    <text evidence="10">The sequence shown here is derived from an EMBL/GenBank/DDBJ whole genome shotgun (WGS) entry which is preliminary data.</text>
</comment>
<dbReference type="SUPFAM" id="SSF52540">
    <property type="entry name" value="P-loop containing nucleoside triphosphate hydrolases"/>
    <property type="match status" value="1"/>
</dbReference>
<dbReference type="Gene3D" id="3.40.50.300">
    <property type="entry name" value="P-loop containing nucleotide triphosphate hydrolases"/>
    <property type="match status" value="1"/>
</dbReference>
<dbReference type="PIRSF" id="PIRSF039085">
    <property type="entry name" value="ABC_ATPase_HisP"/>
    <property type="match status" value="1"/>
</dbReference>
<sequence length="260" mass="28646">MMQHDQAAGAPVVQVEGLRKSFGANAVLKGVDLTIRRGEVVVVMGPSGSGKTTFIRSLNFLEVPDEGAITICGTQVAVQAGAGLKREQRRRVREIRQKTAMVFQSFNLFSHMTVIKNIIEGPVQVKGAARDQAIEQARALLRQVGLAEKENEYPSRLSGGQKQRVAIARALAMKPEVIFFDEPTSALDPELRDEVLSVMRKLADEGMTMVVVTHEVRFARDVADRVIFMEGGVVLEDAPSASFFDAPASERIRQFLRRVQ</sequence>
<dbReference type="PANTHER" id="PTHR43166">
    <property type="entry name" value="AMINO ACID IMPORT ATP-BINDING PROTEIN"/>
    <property type="match status" value="1"/>
</dbReference>
<proteinExistence type="inferred from homology"/>
<dbReference type="CDD" id="cd03262">
    <property type="entry name" value="ABC_HisP_GlnQ"/>
    <property type="match status" value="1"/>
</dbReference>